<feature type="domain" description="Luciferase-like" evidence="2">
    <location>
        <begin position="11"/>
        <end position="301"/>
    </location>
</feature>
<evidence type="ECO:0000313" key="3">
    <source>
        <dbReference type="EMBL" id="MCD5314501.1"/>
    </source>
</evidence>
<dbReference type="RefSeq" id="WP_231447067.1">
    <property type="nucleotide sequence ID" value="NZ_JAJOMB010000016.1"/>
</dbReference>
<evidence type="ECO:0000259" key="2">
    <source>
        <dbReference type="Pfam" id="PF00296"/>
    </source>
</evidence>
<sequence length="330" mass="34798">MTDRSPVGALIHGSTPPAELAGACRAVEDLGFGELWLAEDYFLLGGVASAAIALQATREIPVGLGVVSAVVRHPAVTAMEISTLSQAFLGRLRAGIGHGVPFWTGQMGLYPKSPLKSLRSVLENVRALLDGKTLSIEEGPYHFDQVALTHPGPAELYAGVVGPKSLQLAGELADGTIMSALTSPEYLQYAREQIAEGAAKAGRDPQGHQLPTFTIFSVHEDREVARGRARSALAFYLLALGPTALTAVHGITEELAEILALQDLSQIEAALPSGWVDAFTVCGNPADCIKRIQELLDAGATSVVLAPFPAEANDEILQLTAAQILPHWSS</sequence>
<dbReference type="EMBL" id="JAJOMB010000016">
    <property type="protein sequence ID" value="MCD5314501.1"/>
    <property type="molecule type" value="Genomic_DNA"/>
</dbReference>
<dbReference type="InterPro" id="IPR036661">
    <property type="entry name" value="Luciferase-like_sf"/>
</dbReference>
<keyword evidence="4" id="KW-1185">Reference proteome</keyword>
<dbReference type="InterPro" id="IPR050564">
    <property type="entry name" value="F420-G6PD/mer"/>
</dbReference>
<dbReference type="Gene3D" id="3.20.20.30">
    <property type="entry name" value="Luciferase-like domain"/>
    <property type="match status" value="1"/>
</dbReference>
<dbReference type="InterPro" id="IPR011251">
    <property type="entry name" value="Luciferase-like_dom"/>
</dbReference>
<accession>A0A9X1SW89</accession>
<dbReference type="SUPFAM" id="SSF51679">
    <property type="entry name" value="Bacterial luciferase-like"/>
    <property type="match status" value="1"/>
</dbReference>
<dbReference type="Pfam" id="PF00296">
    <property type="entry name" value="Bac_luciferase"/>
    <property type="match status" value="1"/>
</dbReference>
<evidence type="ECO:0000313" key="4">
    <source>
        <dbReference type="Proteomes" id="UP001138997"/>
    </source>
</evidence>
<protein>
    <submittedName>
        <fullName evidence="3">LLM class flavin-dependent oxidoreductase</fullName>
    </submittedName>
</protein>
<dbReference type="GO" id="GO:0016705">
    <property type="term" value="F:oxidoreductase activity, acting on paired donors, with incorporation or reduction of molecular oxygen"/>
    <property type="evidence" value="ECO:0007669"/>
    <property type="project" value="InterPro"/>
</dbReference>
<organism evidence="3 4">
    <name type="scientific">Kineosporia babensis</name>
    <dbReference type="NCBI Taxonomy" id="499548"/>
    <lineage>
        <taxon>Bacteria</taxon>
        <taxon>Bacillati</taxon>
        <taxon>Actinomycetota</taxon>
        <taxon>Actinomycetes</taxon>
        <taxon>Kineosporiales</taxon>
        <taxon>Kineosporiaceae</taxon>
        <taxon>Kineosporia</taxon>
    </lineage>
</organism>
<reference evidence="3" key="1">
    <citation type="submission" date="2021-11" db="EMBL/GenBank/DDBJ databases">
        <title>Streptomyces corallinus and Kineosporia corallina sp. nov., two new coral-derived marine actinobacteria.</title>
        <authorList>
            <person name="Buangrab K."/>
            <person name="Sutthacheep M."/>
            <person name="Yeemin T."/>
            <person name="Harunari E."/>
            <person name="Igarashi Y."/>
            <person name="Sripreechasak P."/>
            <person name="Kanchanasin P."/>
            <person name="Tanasupawat S."/>
            <person name="Phongsopitanun W."/>
        </authorList>
    </citation>
    <scope>NUCLEOTIDE SEQUENCE</scope>
    <source>
        <strain evidence="3">JCM 31032</strain>
    </source>
</reference>
<dbReference type="AlphaFoldDB" id="A0A9X1SW89"/>
<dbReference type="CDD" id="cd01097">
    <property type="entry name" value="Tetrahydromethanopterin_reductase"/>
    <property type="match status" value="1"/>
</dbReference>
<proteinExistence type="predicted"/>
<gene>
    <name evidence="3" type="ORF">LR394_26690</name>
</gene>
<comment type="caution">
    <text evidence="3">The sequence shown here is derived from an EMBL/GenBank/DDBJ whole genome shotgun (WGS) entry which is preliminary data.</text>
</comment>
<name>A0A9X1SW89_9ACTN</name>
<keyword evidence="1" id="KW-0560">Oxidoreductase</keyword>
<dbReference type="PANTHER" id="PTHR43244:SF1">
    <property type="entry name" value="5,10-METHYLENETETRAHYDROMETHANOPTERIN REDUCTASE"/>
    <property type="match status" value="1"/>
</dbReference>
<dbReference type="PANTHER" id="PTHR43244">
    <property type="match status" value="1"/>
</dbReference>
<dbReference type="Proteomes" id="UP001138997">
    <property type="component" value="Unassembled WGS sequence"/>
</dbReference>
<evidence type="ECO:0000256" key="1">
    <source>
        <dbReference type="ARBA" id="ARBA00023002"/>
    </source>
</evidence>